<dbReference type="Proteomes" id="UP001160334">
    <property type="component" value="Unassembled WGS sequence"/>
</dbReference>
<evidence type="ECO:0000313" key="2">
    <source>
        <dbReference type="EMBL" id="MDH6284523.1"/>
    </source>
</evidence>
<accession>A0ABT6MJN6</accession>
<evidence type="ECO:0000256" key="1">
    <source>
        <dbReference type="SAM" id="SignalP"/>
    </source>
</evidence>
<protein>
    <recommendedName>
        <fullName evidence="4">Lipoprotein</fullName>
    </recommendedName>
</protein>
<reference evidence="2 3" key="1">
    <citation type="submission" date="2023-04" db="EMBL/GenBank/DDBJ databases">
        <title>Forest soil microbial communities from Buena Vista Peninsula, Colon Province, Panama.</title>
        <authorList>
            <person name="Bouskill N."/>
        </authorList>
    </citation>
    <scope>NUCLEOTIDE SEQUENCE [LARGE SCALE GENOMIC DNA]</scope>
    <source>
        <strain evidence="2 3">CFH S0262</strain>
    </source>
</reference>
<gene>
    <name evidence="2" type="ORF">M2280_005783</name>
</gene>
<evidence type="ECO:0000313" key="3">
    <source>
        <dbReference type="Proteomes" id="UP001160334"/>
    </source>
</evidence>
<keyword evidence="1" id="KW-0732">Signal</keyword>
<organism evidence="2 3">
    <name type="scientific">Prescottella agglutinans</name>
    <dbReference type="NCBI Taxonomy" id="1644129"/>
    <lineage>
        <taxon>Bacteria</taxon>
        <taxon>Bacillati</taxon>
        <taxon>Actinomycetota</taxon>
        <taxon>Actinomycetes</taxon>
        <taxon>Mycobacteriales</taxon>
        <taxon>Nocardiaceae</taxon>
        <taxon>Prescottella</taxon>
    </lineage>
</organism>
<comment type="caution">
    <text evidence="2">The sequence shown here is derived from an EMBL/GenBank/DDBJ whole genome shotgun (WGS) entry which is preliminary data.</text>
</comment>
<name>A0ABT6MJN6_9NOCA</name>
<sequence length="198" mass="20832">MNRKSIAAALVSAALAVGLTACSSNDEPAAEPIRETTSAPTTTVSPFGAGYNNELLAKTHRTNATAIVETVEQRGGTPQQALAALLAAEAETGWRSGLPMSSPATDIRDIYGWRLKYNLPADSTDVAKAATNTFMDNATTVTISADDPAAYALAVQHADPRGYNEKEHFYKKGETAAGQYPTALPKAQAAYAELRGSQ</sequence>
<feature type="signal peptide" evidence="1">
    <location>
        <begin position="1"/>
        <end position="23"/>
    </location>
</feature>
<keyword evidence="3" id="KW-1185">Reference proteome</keyword>
<evidence type="ECO:0008006" key="4">
    <source>
        <dbReference type="Google" id="ProtNLM"/>
    </source>
</evidence>
<dbReference type="RefSeq" id="WP_280763740.1">
    <property type="nucleotide sequence ID" value="NZ_JARXVC010000023.1"/>
</dbReference>
<proteinExistence type="predicted"/>
<feature type="chain" id="PRO_5045210650" description="Lipoprotein" evidence="1">
    <location>
        <begin position="24"/>
        <end position="198"/>
    </location>
</feature>
<dbReference type="PROSITE" id="PS51257">
    <property type="entry name" value="PROKAR_LIPOPROTEIN"/>
    <property type="match status" value="1"/>
</dbReference>
<dbReference type="EMBL" id="JARXVC010000023">
    <property type="protein sequence ID" value="MDH6284523.1"/>
    <property type="molecule type" value="Genomic_DNA"/>
</dbReference>